<feature type="domain" description="Tip attachment protein J central straight fiber" evidence="1">
    <location>
        <begin position="4"/>
        <end position="76"/>
    </location>
</feature>
<protein>
    <submittedName>
        <fullName evidence="2">Domain of uncharacterized function (DUF1983)</fullName>
    </submittedName>
</protein>
<reference evidence="2" key="1">
    <citation type="submission" date="2019-05" db="EMBL/GenBank/DDBJ databases">
        <authorList>
            <consortium name="Pathogen Informatics"/>
        </authorList>
    </citation>
    <scope>NUCLEOTIDE SEQUENCE [LARGE SCALE GENOMIC DNA]</scope>
    <source>
        <strain evidence="2">NCTC12965</strain>
    </source>
</reference>
<sequence length="194" mass="21102">MGVDDAVNRQFLVRADRFALVTKDEGNVSVPFAVQNGQTFINSAFIADGTITNAKIGNAAITTAKIGDAQIDTLRIKGNSVIVPAAFEWQGGAYANDTEYTLIDGVVSLDYGAQLIMVAALRQSYFNTERHTRATLYLNGNQVAEFYAGAPNDSPVMMATTYAGAGVHRFTIKWWAWKDVVLNKVTLAVWGAMR</sequence>
<evidence type="ECO:0000313" key="2">
    <source>
        <dbReference type="EMBL" id="VTR42461.1"/>
    </source>
</evidence>
<evidence type="ECO:0000259" key="1">
    <source>
        <dbReference type="Pfam" id="PF09327"/>
    </source>
</evidence>
<dbReference type="InterPro" id="IPR015406">
    <property type="entry name" value="GpJ_CSF"/>
</dbReference>
<dbReference type="Pfam" id="PF09327">
    <property type="entry name" value="Phage_Tail_Tip"/>
    <property type="match status" value="1"/>
</dbReference>
<dbReference type="AlphaFoldDB" id="A0A4U9VH32"/>
<accession>A0A4U9VH32</accession>
<gene>
    <name evidence="2" type="ORF">NCTC12965_04823</name>
</gene>
<proteinExistence type="predicted"/>
<dbReference type="EMBL" id="CABEEZ010000105">
    <property type="protein sequence ID" value="VTR42461.1"/>
    <property type="molecule type" value="Genomic_DNA"/>
</dbReference>
<name>A0A4U9VH32_SERFO</name>
<organism evidence="2">
    <name type="scientific">Serratia fonticola</name>
    <dbReference type="NCBI Taxonomy" id="47917"/>
    <lineage>
        <taxon>Bacteria</taxon>
        <taxon>Pseudomonadati</taxon>
        <taxon>Pseudomonadota</taxon>
        <taxon>Gammaproteobacteria</taxon>
        <taxon>Enterobacterales</taxon>
        <taxon>Yersiniaceae</taxon>
        <taxon>Serratia</taxon>
    </lineage>
</organism>